<proteinExistence type="predicted"/>
<dbReference type="EMBL" id="JAYGHT010000018">
    <property type="protein sequence ID" value="MEA5518930.1"/>
    <property type="molecule type" value="Genomic_DNA"/>
</dbReference>
<keyword evidence="2" id="KW-1185">Reference proteome</keyword>
<gene>
    <name evidence="1" type="ORF">VB854_08215</name>
</gene>
<evidence type="ECO:0008006" key="3">
    <source>
        <dbReference type="Google" id="ProtNLM"/>
    </source>
</evidence>
<evidence type="ECO:0000313" key="2">
    <source>
        <dbReference type="Proteomes" id="UP001301728"/>
    </source>
</evidence>
<dbReference type="Proteomes" id="UP001301728">
    <property type="component" value="Unassembled WGS sequence"/>
</dbReference>
<reference evidence="1 2" key="1">
    <citation type="submission" date="2023-12" db="EMBL/GenBank/DDBJ databases">
        <title>Baltic Sea Cyanobacteria.</title>
        <authorList>
            <person name="Delbaje E."/>
            <person name="Fewer D.P."/>
            <person name="Shishido T.K."/>
        </authorList>
    </citation>
    <scope>NUCLEOTIDE SEQUENCE [LARGE SCALE GENOMIC DNA]</scope>
    <source>
        <strain evidence="1 2">CCNP 1315</strain>
    </source>
</reference>
<evidence type="ECO:0000313" key="1">
    <source>
        <dbReference type="EMBL" id="MEA5518930.1"/>
    </source>
</evidence>
<protein>
    <recommendedName>
        <fullName evidence="3">Antitoxin</fullName>
    </recommendedName>
</protein>
<comment type="caution">
    <text evidence="1">The sequence shown here is derived from an EMBL/GenBank/DDBJ whole genome shotgun (WGS) entry which is preliminary data.</text>
</comment>
<organism evidence="1 2">
    <name type="scientific">Limnoraphis robusta CCNP1315</name>
    <dbReference type="NCBI Taxonomy" id="3110306"/>
    <lineage>
        <taxon>Bacteria</taxon>
        <taxon>Bacillati</taxon>
        <taxon>Cyanobacteriota</taxon>
        <taxon>Cyanophyceae</taxon>
        <taxon>Oscillatoriophycideae</taxon>
        <taxon>Oscillatoriales</taxon>
        <taxon>Sirenicapillariaceae</taxon>
        <taxon>Limnoraphis</taxon>
    </lineage>
</organism>
<accession>A0ABU5TVK3</accession>
<sequence length="70" mass="8577">MHPPKKRLILDEKMRPVGVIIDYQDWQKIEKFLEQSHFFEQEQSDLSKFSGVIKLTQDPLEYQRQVRDEW</sequence>
<name>A0ABU5TVK3_9CYAN</name>
<dbReference type="RefSeq" id="WP_323275787.1">
    <property type="nucleotide sequence ID" value="NZ_JAYGHT010000018.1"/>
</dbReference>